<comment type="caution">
    <text evidence="13">The sequence shown here is derived from an EMBL/GenBank/DDBJ whole genome shotgun (WGS) entry which is preliminary data.</text>
</comment>
<dbReference type="GO" id="GO:0004823">
    <property type="term" value="F:leucine-tRNA ligase activity"/>
    <property type="evidence" value="ECO:0007669"/>
    <property type="project" value="UniProtKB-EC"/>
</dbReference>
<dbReference type="InterPro" id="IPR014729">
    <property type="entry name" value="Rossmann-like_a/b/a_fold"/>
</dbReference>
<evidence type="ECO:0000256" key="2">
    <source>
        <dbReference type="ARBA" id="ARBA00013164"/>
    </source>
</evidence>
<evidence type="ECO:0000313" key="13">
    <source>
        <dbReference type="EMBL" id="EKX72826.1"/>
    </source>
</evidence>
<keyword evidence="6 10" id="KW-0648">Protein biosynthesis</keyword>
<protein>
    <recommendedName>
        <fullName evidence="2">leucine--tRNA ligase</fullName>
        <ecNumber evidence="2">6.1.1.4</ecNumber>
    </recommendedName>
    <alternativeName>
        <fullName evidence="8">Leucyl-tRNA synthetase</fullName>
    </alternativeName>
</protein>
<dbReference type="PANTHER" id="PTHR43740">
    <property type="entry name" value="LEUCYL-TRNA SYNTHETASE"/>
    <property type="match status" value="1"/>
</dbReference>
<dbReference type="PANTHER" id="PTHR43740:SF2">
    <property type="entry name" value="LEUCINE--TRNA LIGASE, MITOCHONDRIAL"/>
    <property type="match status" value="1"/>
</dbReference>
<dbReference type="GO" id="GO:0005829">
    <property type="term" value="C:cytosol"/>
    <property type="evidence" value="ECO:0007669"/>
    <property type="project" value="TreeGrafter"/>
</dbReference>
<dbReference type="EC" id="6.1.1.4" evidence="2"/>
<dbReference type="FunFam" id="3.40.50.620:FF:000077">
    <property type="entry name" value="Leucine--tRNA ligase"/>
    <property type="match status" value="1"/>
</dbReference>
<dbReference type="OrthoDB" id="15954at2759"/>
<feature type="domain" description="Aminoacyl-tRNA synthetase class Ia" evidence="11">
    <location>
        <begin position="609"/>
        <end position="639"/>
    </location>
</feature>
<keyword evidence="3 10" id="KW-0436">Ligase</keyword>
<sequence length="774" mass="89922">MSTISSFLRTFGIKWLLILVFTKNLWANGWRCRQGLKISNVELFGGSINRQRPIFSVSRNEIAEGTEVLREIEKYWQKFWENEAIFATGDDSPESKTKPKFYLLSMIPYPSGDGLHVGHLLGYTAIDAVSRYKRMKGYEVLNPIGWDSFGLPAERYAKEVGRNVEEVTRENIDRFRAQLKSMGYSYDWTREISTSDPDYYKWTQWTFQQFFLNGLAYRSHEHVNWCPELDSVLANEEVRNGKSIRGSHDVYRKPMEQWMLRITKYAKRLVEDLKDLDWPQHLKVAQEKWIGLEEGYRVGLEVLPCPEIQPVMHTLHAFTLDPCMLRKCKAIEVSIYTDNLLKACPPDYRSAVAELIEESSKLTNLELAEKRKIQFTGRYALNPLTGANIPIYVTNGLYGFNKDINARLVVDNVDTQSECSSDDLKKLKVEPFTNLRFRDWIFSRQRNWGEPIPIFKETESGNTFYKLAEKLPVHVSQETSKLRNTNETMPQWAGSCWHYLRFVDPRNSNAIFDKAKAQHWLPVDLYIGGAEHSVSHLLYSRFWNKVLYDLGISPCPEPFKKIILHGTMNRAQYYDKDGKEVPEDLVIKHKGEFVLKADMSTPVTIKAVKMSKSKQNVVKPDDIIETWSADALRLHLTFLGPIEKNKIWSDRAIVGVHKLLLNLVKFYKNIHPGKLARRETKEIINCTNGFITHITRCLETVQLNTSVQGFFKFFPEMKRWYRSNTLTLRVCNIFLLLLNPFAPHISEELWHYLNPGNDGVSISQQKWPEHLNSH</sequence>
<evidence type="ECO:0000259" key="11">
    <source>
        <dbReference type="Pfam" id="PF00133"/>
    </source>
</evidence>
<gene>
    <name evidence="13" type="ORF">BEWA_013850</name>
</gene>
<name>L1LBW8_THEEQ</name>
<comment type="catalytic activity">
    <reaction evidence="9">
        <text>tRNA(Leu) + L-leucine + ATP = L-leucyl-tRNA(Leu) + AMP + diphosphate</text>
        <dbReference type="Rhea" id="RHEA:11688"/>
        <dbReference type="Rhea" id="RHEA-COMP:9613"/>
        <dbReference type="Rhea" id="RHEA-COMP:9622"/>
        <dbReference type="ChEBI" id="CHEBI:30616"/>
        <dbReference type="ChEBI" id="CHEBI:33019"/>
        <dbReference type="ChEBI" id="CHEBI:57427"/>
        <dbReference type="ChEBI" id="CHEBI:78442"/>
        <dbReference type="ChEBI" id="CHEBI:78494"/>
        <dbReference type="ChEBI" id="CHEBI:456215"/>
        <dbReference type="EC" id="6.1.1.4"/>
    </reaction>
</comment>
<evidence type="ECO:0000256" key="7">
    <source>
        <dbReference type="ARBA" id="ARBA00023146"/>
    </source>
</evidence>
<dbReference type="EMBL" id="ACOU01000004">
    <property type="protein sequence ID" value="EKX72826.1"/>
    <property type="molecule type" value="Genomic_DNA"/>
</dbReference>
<dbReference type="eggNOG" id="KOG0435">
    <property type="taxonomic scope" value="Eukaryota"/>
</dbReference>
<dbReference type="VEuPathDB" id="PiroplasmaDB:BEWA_013850"/>
<evidence type="ECO:0000256" key="6">
    <source>
        <dbReference type="ARBA" id="ARBA00022917"/>
    </source>
</evidence>
<dbReference type="InterPro" id="IPR001412">
    <property type="entry name" value="aa-tRNA-synth_I_CS"/>
</dbReference>
<feature type="domain" description="Aminoacyl-tRNA synthetase class Ia" evidence="11">
    <location>
        <begin position="437"/>
        <end position="473"/>
    </location>
</feature>
<dbReference type="Pfam" id="PF08264">
    <property type="entry name" value="Anticodon_1"/>
    <property type="match status" value="1"/>
</dbReference>
<evidence type="ECO:0000256" key="1">
    <source>
        <dbReference type="ARBA" id="ARBA00005594"/>
    </source>
</evidence>
<dbReference type="GO" id="GO:0006429">
    <property type="term" value="P:leucyl-tRNA aminoacylation"/>
    <property type="evidence" value="ECO:0007669"/>
    <property type="project" value="InterPro"/>
</dbReference>
<feature type="domain" description="Aminoacyl-tRNA synthetase class Ia" evidence="11">
    <location>
        <begin position="76"/>
        <end position="282"/>
    </location>
</feature>
<evidence type="ECO:0000256" key="10">
    <source>
        <dbReference type="RuleBase" id="RU363035"/>
    </source>
</evidence>
<evidence type="ECO:0000256" key="4">
    <source>
        <dbReference type="ARBA" id="ARBA00022741"/>
    </source>
</evidence>
<dbReference type="InterPro" id="IPR009080">
    <property type="entry name" value="tRNAsynth_Ia_anticodon-bd"/>
</dbReference>
<comment type="similarity">
    <text evidence="1 10">Belongs to the class-I aminoacyl-tRNA synthetase family.</text>
</comment>
<dbReference type="SUPFAM" id="SSF52374">
    <property type="entry name" value="Nucleotidylyl transferase"/>
    <property type="match status" value="1"/>
</dbReference>
<reference evidence="13 14" key="1">
    <citation type="journal article" date="2012" name="BMC Genomics">
        <title>Comparative genomic analysis and phylogenetic position of Theileria equi.</title>
        <authorList>
            <person name="Kappmeyer L.S."/>
            <person name="Thiagarajan M."/>
            <person name="Herndon D.R."/>
            <person name="Ramsay J.D."/>
            <person name="Caler E."/>
            <person name="Djikeng A."/>
            <person name="Gillespie J.J."/>
            <person name="Lau A.O."/>
            <person name="Roalson E.H."/>
            <person name="Silva J.C."/>
            <person name="Silva M.G."/>
            <person name="Suarez C.E."/>
            <person name="Ueti M.W."/>
            <person name="Nene V.M."/>
            <person name="Mealey R.H."/>
            <person name="Knowles D.P."/>
            <person name="Brayton K.A."/>
        </authorList>
    </citation>
    <scope>NUCLEOTIDE SEQUENCE [LARGE SCALE GENOMIC DNA]</scope>
    <source>
        <strain evidence="13 14">WA</strain>
    </source>
</reference>
<dbReference type="InterPro" id="IPR002302">
    <property type="entry name" value="Leu-tRNA-ligase"/>
</dbReference>
<dbReference type="Gene3D" id="3.40.50.620">
    <property type="entry name" value="HUPs"/>
    <property type="match status" value="2"/>
</dbReference>
<evidence type="ECO:0000256" key="5">
    <source>
        <dbReference type="ARBA" id="ARBA00022840"/>
    </source>
</evidence>
<evidence type="ECO:0000259" key="12">
    <source>
        <dbReference type="Pfam" id="PF08264"/>
    </source>
</evidence>
<organism evidence="13 14">
    <name type="scientific">Theileria equi strain WA</name>
    <dbReference type="NCBI Taxonomy" id="1537102"/>
    <lineage>
        <taxon>Eukaryota</taxon>
        <taxon>Sar</taxon>
        <taxon>Alveolata</taxon>
        <taxon>Apicomplexa</taxon>
        <taxon>Aconoidasida</taxon>
        <taxon>Piroplasmida</taxon>
        <taxon>Theileriidae</taxon>
        <taxon>Theileria</taxon>
    </lineage>
</organism>
<keyword evidence="5 10" id="KW-0067">ATP-binding</keyword>
<evidence type="ECO:0000313" key="14">
    <source>
        <dbReference type="Proteomes" id="UP000031512"/>
    </source>
</evidence>
<dbReference type="SUPFAM" id="SSF47323">
    <property type="entry name" value="Anticodon-binding domain of a subclass of class I aminoacyl-tRNA synthetases"/>
    <property type="match status" value="1"/>
</dbReference>
<dbReference type="CDD" id="cd00812">
    <property type="entry name" value="LeuRS_core"/>
    <property type="match status" value="1"/>
</dbReference>
<keyword evidence="7 10" id="KW-0030">Aminoacyl-tRNA synthetase</keyword>
<evidence type="ECO:0000256" key="3">
    <source>
        <dbReference type="ARBA" id="ARBA00022598"/>
    </source>
</evidence>
<feature type="domain" description="Methionyl/Valyl/Leucyl/Isoleucyl-tRNA synthetase anticodon-binding" evidence="12">
    <location>
        <begin position="681"/>
        <end position="769"/>
    </location>
</feature>
<dbReference type="GO" id="GO:0005524">
    <property type="term" value="F:ATP binding"/>
    <property type="evidence" value="ECO:0007669"/>
    <property type="project" value="UniProtKB-KW"/>
</dbReference>
<accession>L1LBW8</accession>
<proteinExistence type="inferred from homology"/>
<dbReference type="PROSITE" id="PS00178">
    <property type="entry name" value="AA_TRNA_LIGASE_I"/>
    <property type="match status" value="1"/>
</dbReference>
<dbReference type="GeneID" id="15804461"/>
<dbReference type="Gene3D" id="1.10.730.10">
    <property type="entry name" value="Isoleucyl-tRNA Synthetase, Domain 1"/>
    <property type="match status" value="1"/>
</dbReference>
<evidence type="ECO:0000256" key="8">
    <source>
        <dbReference type="ARBA" id="ARBA00030520"/>
    </source>
</evidence>
<dbReference type="Proteomes" id="UP000031512">
    <property type="component" value="Unassembled WGS sequence"/>
</dbReference>
<dbReference type="KEGG" id="beq:BEWA_013850"/>
<dbReference type="InterPro" id="IPR002300">
    <property type="entry name" value="aa-tRNA-synth_Ia"/>
</dbReference>
<dbReference type="PRINTS" id="PR00985">
    <property type="entry name" value="TRNASYNTHLEU"/>
</dbReference>
<dbReference type="Pfam" id="PF00133">
    <property type="entry name" value="tRNA-synt_1"/>
    <property type="match status" value="3"/>
</dbReference>
<dbReference type="RefSeq" id="XP_004832278.1">
    <property type="nucleotide sequence ID" value="XM_004832221.1"/>
</dbReference>
<dbReference type="STRING" id="1537102.L1LBW8"/>
<dbReference type="InterPro" id="IPR013155">
    <property type="entry name" value="M/V/L/I-tRNA-synth_anticd-bd"/>
</dbReference>
<evidence type="ECO:0000256" key="9">
    <source>
        <dbReference type="ARBA" id="ARBA00047469"/>
    </source>
</evidence>
<dbReference type="AlphaFoldDB" id="L1LBW8"/>
<keyword evidence="14" id="KW-1185">Reference proteome</keyword>
<keyword evidence="4 10" id="KW-0547">Nucleotide-binding</keyword>